<dbReference type="Proteomes" id="UP000383932">
    <property type="component" value="Unassembled WGS sequence"/>
</dbReference>
<evidence type="ECO:0000313" key="1">
    <source>
        <dbReference type="EMBL" id="KAB5587533.1"/>
    </source>
</evidence>
<organism evidence="1 2">
    <name type="scientific">Ceratobasidium theobromae</name>
    <dbReference type="NCBI Taxonomy" id="1582974"/>
    <lineage>
        <taxon>Eukaryota</taxon>
        <taxon>Fungi</taxon>
        <taxon>Dikarya</taxon>
        <taxon>Basidiomycota</taxon>
        <taxon>Agaricomycotina</taxon>
        <taxon>Agaricomycetes</taxon>
        <taxon>Cantharellales</taxon>
        <taxon>Ceratobasidiaceae</taxon>
        <taxon>Ceratobasidium</taxon>
    </lineage>
</organism>
<name>A0A5N5Q7S3_9AGAM</name>
<accession>A0A5N5Q7S3</accession>
<evidence type="ECO:0000313" key="2">
    <source>
        <dbReference type="Proteomes" id="UP000383932"/>
    </source>
</evidence>
<comment type="caution">
    <text evidence="1">The sequence shown here is derived from an EMBL/GenBank/DDBJ whole genome shotgun (WGS) entry which is preliminary data.</text>
</comment>
<gene>
    <name evidence="1" type="ORF">CTheo_9027</name>
</gene>
<sequence length="227" mass="25808">MSSAAVKYQQNAQLNQVNAGAKGPTSPHMHITHTEVPVEPEPGVIAEQDDPNEILANNHAELLLRRQRRLQPDEHEEQWYIQDRDPSNANEPTDLFGHANTSGIDWDLLPEADPLDPFTGLTAEEILQLGFEQTIAQTHATTLTERDHYVLEAFNYRVSTRISARAFDDLRYAFRKQLNDLPTIFEVQTRVAALSGLQPRFYDFAHRAMSLDFMQMGNLLSNFPICH</sequence>
<dbReference type="AlphaFoldDB" id="A0A5N5Q7S3"/>
<dbReference type="OrthoDB" id="3257409at2759"/>
<protein>
    <submittedName>
        <fullName evidence="1">Uncharacterized protein</fullName>
    </submittedName>
</protein>
<reference evidence="1 2" key="1">
    <citation type="journal article" date="2019" name="Fungal Biol. Biotechnol.">
        <title>Draft genome sequence of fastidious pathogen Ceratobasidium theobromae, which causes vascular-streak dieback in Theobroma cacao.</title>
        <authorList>
            <person name="Ali S.S."/>
            <person name="Asman A."/>
            <person name="Shao J."/>
            <person name="Firmansyah A.P."/>
            <person name="Susilo A.W."/>
            <person name="Rosmana A."/>
            <person name="McMahon P."/>
            <person name="Junaid M."/>
            <person name="Guest D."/>
            <person name="Kheng T.Y."/>
            <person name="Meinhardt L.W."/>
            <person name="Bailey B.A."/>
        </authorList>
    </citation>
    <scope>NUCLEOTIDE SEQUENCE [LARGE SCALE GENOMIC DNA]</scope>
    <source>
        <strain evidence="1 2">CT2</strain>
    </source>
</reference>
<proteinExistence type="predicted"/>
<dbReference type="EMBL" id="SSOP01001006">
    <property type="protein sequence ID" value="KAB5587533.1"/>
    <property type="molecule type" value="Genomic_DNA"/>
</dbReference>
<keyword evidence="2" id="KW-1185">Reference proteome</keyword>